<evidence type="ECO:0000256" key="8">
    <source>
        <dbReference type="HAMAP-Rule" id="MF_00301"/>
    </source>
</evidence>
<reference evidence="11 12" key="1">
    <citation type="submission" date="2014-01" db="EMBL/GenBank/DDBJ databases">
        <title>Full genme sequencing of cellulolytic bacterium Gynuella sunshinyii YC6258T gen. nov., sp. nov.</title>
        <authorList>
            <person name="Khan H."/>
            <person name="Chung E.J."/>
            <person name="Chung Y.R."/>
        </authorList>
    </citation>
    <scope>NUCLEOTIDE SEQUENCE [LARGE SCALE GENOMIC DNA]</scope>
    <source>
        <strain evidence="11 12">YC6258</strain>
    </source>
</reference>
<evidence type="ECO:0000256" key="9">
    <source>
        <dbReference type="NCBIfam" id="TIGR00938"/>
    </source>
</evidence>
<dbReference type="Gene3D" id="3.90.1200.10">
    <property type="match status" value="1"/>
</dbReference>
<keyword evidence="4 8" id="KW-0547">Nucleotide-binding</keyword>
<dbReference type="NCBIfam" id="NF003558">
    <property type="entry name" value="PRK05231.1"/>
    <property type="match status" value="1"/>
</dbReference>
<keyword evidence="12" id="KW-1185">Reference proteome</keyword>
<accession>A0A0C5VF12</accession>
<organism evidence="11 12">
    <name type="scientific">Gynuella sunshinyii YC6258</name>
    <dbReference type="NCBI Taxonomy" id="1445510"/>
    <lineage>
        <taxon>Bacteria</taxon>
        <taxon>Pseudomonadati</taxon>
        <taxon>Pseudomonadota</taxon>
        <taxon>Gammaproteobacteria</taxon>
        <taxon>Oceanospirillales</taxon>
        <taxon>Saccharospirillaceae</taxon>
        <taxon>Gynuella</taxon>
    </lineage>
</organism>
<protein>
    <recommendedName>
        <fullName evidence="8 9">Homoserine kinase</fullName>
        <shortName evidence="8">HK</shortName>
        <shortName evidence="8">HSK</shortName>
        <ecNumber evidence="8 9">2.7.1.39</ecNumber>
    </recommendedName>
</protein>
<evidence type="ECO:0000313" key="11">
    <source>
        <dbReference type="EMBL" id="AJQ93147.1"/>
    </source>
</evidence>
<evidence type="ECO:0000313" key="12">
    <source>
        <dbReference type="Proteomes" id="UP000032266"/>
    </source>
</evidence>
<dbReference type="SUPFAM" id="SSF56112">
    <property type="entry name" value="Protein kinase-like (PK-like)"/>
    <property type="match status" value="1"/>
</dbReference>
<evidence type="ECO:0000256" key="7">
    <source>
        <dbReference type="ARBA" id="ARBA00038240"/>
    </source>
</evidence>
<keyword evidence="5 8" id="KW-0418">Kinase</keyword>
<dbReference type="STRING" id="1445510.YC6258_01099"/>
<dbReference type="Proteomes" id="UP000032266">
    <property type="component" value="Chromosome"/>
</dbReference>
<dbReference type="PATRIC" id="fig|1445510.3.peg.1075"/>
<comment type="pathway">
    <text evidence="8">Amino-acid biosynthesis; L-threonine biosynthesis; L-threonine from L-aspartate: step 4/5.</text>
</comment>
<dbReference type="EC" id="2.7.1.39" evidence="8 9"/>
<dbReference type="KEGG" id="gsn:YC6258_01099"/>
<dbReference type="InterPro" id="IPR002575">
    <property type="entry name" value="Aminoglycoside_PTrfase"/>
</dbReference>
<proteinExistence type="inferred from homology"/>
<evidence type="ECO:0000256" key="1">
    <source>
        <dbReference type="ARBA" id="ARBA00022605"/>
    </source>
</evidence>
<keyword evidence="1 8" id="KW-0028">Amino-acid biosynthesis</keyword>
<evidence type="ECO:0000256" key="3">
    <source>
        <dbReference type="ARBA" id="ARBA00022697"/>
    </source>
</evidence>
<name>A0A0C5VF12_9GAMM</name>
<dbReference type="PANTHER" id="PTHR21064">
    <property type="entry name" value="AMINOGLYCOSIDE PHOSPHOTRANSFERASE DOMAIN-CONTAINING PROTEIN-RELATED"/>
    <property type="match status" value="1"/>
</dbReference>
<dbReference type="HAMAP" id="MF_00301">
    <property type="entry name" value="Homoser_kinase_2"/>
    <property type="match status" value="1"/>
</dbReference>
<evidence type="ECO:0000256" key="4">
    <source>
        <dbReference type="ARBA" id="ARBA00022741"/>
    </source>
</evidence>
<keyword evidence="3 8" id="KW-0791">Threonine biosynthesis</keyword>
<dbReference type="InterPro" id="IPR011009">
    <property type="entry name" value="Kinase-like_dom_sf"/>
</dbReference>
<dbReference type="InterPro" id="IPR050249">
    <property type="entry name" value="Pseudomonas-type_ThrB"/>
</dbReference>
<dbReference type="AlphaFoldDB" id="A0A0C5VF12"/>
<comment type="similarity">
    <text evidence="7 8">Belongs to the pseudomonas-type ThrB family.</text>
</comment>
<dbReference type="GO" id="GO:0005524">
    <property type="term" value="F:ATP binding"/>
    <property type="evidence" value="ECO:0007669"/>
    <property type="project" value="UniProtKB-KW"/>
</dbReference>
<comment type="catalytic activity">
    <reaction evidence="8">
        <text>L-homoserine + ATP = O-phospho-L-homoserine + ADP + H(+)</text>
        <dbReference type="Rhea" id="RHEA:13985"/>
        <dbReference type="ChEBI" id="CHEBI:15378"/>
        <dbReference type="ChEBI" id="CHEBI:30616"/>
        <dbReference type="ChEBI" id="CHEBI:57476"/>
        <dbReference type="ChEBI" id="CHEBI:57590"/>
        <dbReference type="ChEBI" id="CHEBI:456216"/>
        <dbReference type="EC" id="2.7.1.39"/>
    </reaction>
</comment>
<evidence type="ECO:0000256" key="6">
    <source>
        <dbReference type="ARBA" id="ARBA00022840"/>
    </source>
</evidence>
<sequence>MLLLPFFDDSDENLNLMSVFTPITEAQLHEFLFRYSLGQLISFSGIEAGTDNSNFFVTTTQGEYVLTLFENLTDRELPFFLNLGDHLKARNCKIAQPMHDKAGDALQVLADKPAVLFEKLAGRHVVVPSQDHCSQMGRAMGEFHTAVQELSIERRNPFGLNWLMAHRQYQHWMETEDHELFNKTLDQLEQLNDMDLPTGIIHADLFHDNALFKDDHLSGVIDWYFACNDYLLLDLAIMINDWCRHGLTFDQNRIDAMIHSYQSKRRLTADERRAMVLMRKLAVCRFWLSRTLAWNDLKDRQLEQVTVKSPNEMKALLKIL</sequence>
<evidence type="ECO:0000259" key="10">
    <source>
        <dbReference type="Pfam" id="PF01636"/>
    </source>
</evidence>
<evidence type="ECO:0000256" key="2">
    <source>
        <dbReference type="ARBA" id="ARBA00022679"/>
    </source>
</evidence>
<keyword evidence="2 8" id="KW-0808">Transferase</keyword>
<dbReference type="InterPro" id="IPR005280">
    <property type="entry name" value="Homoserine_kinase_II"/>
</dbReference>
<dbReference type="NCBIfam" id="TIGR00938">
    <property type="entry name" value="thrB_alt"/>
    <property type="match status" value="1"/>
</dbReference>
<dbReference type="Pfam" id="PF01636">
    <property type="entry name" value="APH"/>
    <property type="match status" value="1"/>
</dbReference>
<dbReference type="PANTHER" id="PTHR21064:SF6">
    <property type="entry name" value="AMINOGLYCOSIDE PHOSPHOTRANSFERASE DOMAIN-CONTAINING PROTEIN"/>
    <property type="match status" value="1"/>
</dbReference>
<dbReference type="EMBL" id="CP007142">
    <property type="protein sequence ID" value="AJQ93147.1"/>
    <property type="molecule type" value="Genomic_DNA"/>
</dbReference>
<feature type="domain" description="Aminoglycoside phosphotransferase" evidence="10">
    <location>
        <begin position="44"/>
        <end position="246"/>
    </location>
</feature>
<evidence type="ECO:0000256" key="5">
    <source>
        <dbReference type="ARBA" id="ARBA00022777"/>
    </source>
</evidence>
<gene>
    <name evidence="8" type="primary">thrB</name>
    <name evidence="11" type="ORF">YC6258_01099</name>
</gene>
<dbReference type="GO" id="GO:0009088">
    <property type="term" value="P:threonine biosynthetic process"/>
    <property type="evidence" value="ECO:0007669"/>
    <property type="project" value="UniProtKB-UniRule"/>
</dbReference>
<keyword evidence="6 8" id="KW-0067">ATP-binding</keyword>
<dbReference type="GO" id="GO:0004413">
    <property type="term" value="F:homoserine kinase activity"/>
    <property type="evidence" value="ECO:0007669"/>
    <property type="project" value="UniProtKB-UniRule"/>
</dbReference>
<dbReference type="UniPathway" id="UPA00050">
    <property type="reaction ID" value="UER00064"/>
</dbReference>
<dbReference type="Gene3D" id="3.30.200.20">
    <property type="entry name" value="Phosphorylase Kinase, domain 1"/>
    <property type="match status" value="1"/>
</dbReference>
<dbReference type="HOGENOM" id="CLU_053300_0_0_6"/>
<dbReference type="CDD" id="cd05153">
    <property type="entry name" value="HomoserineK_II"/>
    <property type="match status" value="1"/>
</dbReference>